<dbReference type="EMBL" id="JAFLEQ010000017">
    <property type="protein sequence ID" value="MBN9645119.1"/>
    <property type="molecule type" value="Genomic_DNA"/>
</dbReference>
<protein>
    <submittedName>
        <fullName evidence="1">Uncharacterized protein</fullName>
    </submittedName>
</protein>
<dbReference type="AlphaFoldDB" id="A0A939E299"/>
<reference evidence="1" key="1">
    <citation type="submission" date="2021-03" db="EMBL/GenBank/DDBJ databases">
        <authorList>
            <person name="Sun Q."/>
        </authorList>
    </citation>
    <scope>NUCLEOTIDE SEQUENCE</scope>
    <source>
        <strain evidence="1">CCM 8862</strain>
    </source>
</reference>
<comment type="caution">
    <text evidence="1">The sequence shown here is derived from an EMBL/GenBank/DDBJ whole genome shotgun (WGS) entry which is preliminary data.</text>
</comment>
<dbReference type="RefSeq" id="WP_207279594.1">
    <property type="nucleotide sequence ID" value="NZ_JAFLEQ010000017.1"/>
</dbReference>
<gene>
    <name evidence="1" type="ORF">JZY06_10940</name>
</gene>
<evidence type="ECO:0000313" key="1">
    <source>
        <dbReference type="EMBL" id="MBN9645119.1"/>
    </source>
</evidence>
<evidence type="ECO:0000313" key="2">
    <source>
        <dbReference type="Proteomes" id="UP000664332"/>
    </source>
</evidence>
<sequence>MTRYAPVIKRDHGRMLYRDHKPYFAPDSLDDLTGPAQGIFILPHSVRWQNEKVRTFDVTVDVERRCAYRDLISEGTDEQQCEFINKELLIQDFPHIFLAERAYKLWKDSFPELAQDG</sequence>
<accession>A0A939E299</accession>
<name>A0A939E299_9CORY</name>
<proteinExistence type="predicted"/>
<keyword evidence="2" id="KW-1185">Reference proteome</keyword>
<organism evidence="1 2">
    <name type="scientific">Corynebacterium mendelii</name>
    <dbReference type="NCBI Taxonomy" id="2765362"/>
    <lineage>
        <taxon>Bacteria</taxon>
        <taxon>Bacillati</taxon>
        <taxon>Actinomycetota</taxon>
        <taxon>Actinomycetes</taxon>
        <taxon>Mycobacteriales</taxon>
        <taxon>Corynebacteriaceae</taxon>
        <taxon>Corynebacterium</taxon>
    </lineage>
</organism>
<dbReference type="Proteomes" id="UP000664332">
    <property type="component" value="Unassembled WGS sequence"/>
</dbReference>